<keyword evidence="10" id="KW-0479">Metal-binding</keyword>
<evidence type="ECO:0000256" key="15">
    <source>
        <dbReference type="ARBA" id="ARBA00022884"/>
    </source>
</evidence>
<comment type="subcellular location">
    <subcellularLocation>
        <location evidence="4">Cytoplasm</location>
    </subcellularLocation>
    <subcellularLocation>
        <location evidence="3">Nucleus</location>
    </subcellularLocation>
</comment>
<evidence type="ECO:0000259" key="25">
    <source>
        <dbReference type="Pfam" id="PF03372"/>
    </source>
</evidence>
<evidence type="ECO:0000256" key="4">
    <source>
        <dbReference type="ARBA" id="ARBA00004496"/>
    </source>
</evidence>
<dbReference type="CDD" id="cd09097">
    <property type="entry name" value="Deadenylase_CCR4"/>
    <property type="match status" value="1"/>
</dbReference>
<evidence type="ECO:0000256" key="14">
    <source>
        <dbReference type="ARBA" id="ARBA00022842"/>
    </source>
</evidence>
<evidence type="ECO:0000256" key="8">
    <source>
        <dbReference type="ARBA" id="ARBA00022614"/>
    </source>
</evidence>
<dbReference type="Pfam" id="PF13855">
    <property type="entry name" value="LRR_8"/>
    <property type="match status" value="1"/>
</dbReference>
<dbReference type="SMART" id="SM00369">
    <property type="entry name" value="LRR_TYP"/>
    <property type="match status" value="2"/>
</dbReference>
<dbReference type="InterPro" id="IPR005135">
    <property type="entry name" value="Endo/exonuclease/phosphatase"/>
</dbReference>
<evidence type="ECO:0000256" key="1">
    <source>
        <dbReference type="ARBA" id="ARBA00001663"/>
    </source>
</evidence>
<comment type="function">
    <text evidence="23">Acts as a catalytic component of the CCR4-NOT core complex, which in the nucleus seems to be a general transcription factor, and in the cytoplasm the major mRNA deadenylase involved in mRNA turnover. Ccr4 has 3'-5' RNase activity with a strong preference for polyadenylated substrates and also low exonuclease activity towards single-stranded DNA.</text>
</comment>
<evidence type="ECO:0000256" key="12">
    <source>
        <dbReference type="ARBA" id="ARBA00022801"/>
    </source>
</evidence>
<evidence type="ECO:0000256" key="3">
    <source>
        <dbReference type="ARBA" id="ARBA00004123"/>
    </source>
</evidence>
<proteinExistence type="inferred from homology"/>
<evidence type="ECO:0000256" key="16">
    <source>
        <dbReference type="ARBA" id="ARBA00023015"/>
    </source>
</evidence>
<dbReference type="InterPro" id="IPR032675">
    <property type="entry name" value="LRR_dom_sf"/>
</dbReference>
<evidence type="ECO:0000256" key="24">
    <source>
        <dbReference type="SAM" id="MobiDB-lite"/>
    </source>
</evidence>
<dbReference type="Pfam" id="PF03372">
    <property type="entry name" value="Exo_endo_phos"/>
    <property type="match status" value="2"/>
</dbReference>
<name>A0ABR4AS17_9LECA</name>
<evidence type="ECO:0000256" key="9">
    <source>
        <dbReference type="ARBA" id="ARBA00022722"/>
    </source>
</evidence>
<keyword evidence="15" id="KW-0694">RNA-binding</keyword>
<dbReference type="PANTHER" id="PTHR12121:SF100">
    <property type="entry name" value="POLY(A)-SPECIFIC RIBONUCLEASE"/>
    <property type="match status" value="1"/>
</dbReference>
<keyword evidence="8" id="KW-0433">Leucine-rich repeat</keyword>
<comment type="catalytic activity">
    <reaction evidence="1">
        <text>Exonucleolytic cleavage of poly(A) to 5'-AMP.</text>
        <dbReference type="EC" id="3.1.13.4"/>
    </reaction>
</comment>
<sequence length="551" mass="62854">MDQVPSEEQPEETAAEERNRATAVSENPRQDWNGLDFSGQHMKALSPMLFRYDFLSKLYLDHNDLERLDPAIGQLRNLTHLDISNNSIRELPEEIGMLVNLKEFLVFDNKLHTLPVQFGHLFKLEMLGIEGNSIIEEIRDIIMHQGTKALVTQFREHYPPGSPPNERRRVVLDNSPAAETLSVVSYNILCDKYATASLYGYTPSAALAWDHRKNVILDELNHYNADIICLQEVDRESFDDFFRPMLAVNDYRGVFWPKSRAKTMAEKEARLVDGCATFYKDSKYICLDKILIDFANTAINRPDMKGEHDTFNRVMPRDHIAVASFFENRMTGSRMMVVNAHIFWDPAFADVKLVQVAIMMEQLSKQADRWAKQPPCTDKTAIRNADMDGQDSQDAIEEPAVQPRPSYKYSSGPDIPLIICGDFNSAAGTGVYDLITTGSLPGNHVDLGNRRYGNFTRDGMAHPFKLKSAYTEPEQLSFTNYVPTFSGIIDYIWYSENALEVRELLGNVDEDYLRKVPGFPNHHFPSDHLAIKADFTVKQRKEIKVVEANRE</sequence>
<dbReference type="Proteomes" id="UP001590950">
    <property type="component" value="Unassembled WGS sequence"/>
</dbReference>
<keyword evidence="12" id="KW-0378">Hydrolase</keyword>
<evidence type="ECO:0000313" key="26">
    <source>
        <dbReference type="EMBL" id="KAL2048494.1"/>
    </source>
</evidence>
<keyword evidence="14" id="KW-0460">Magnesium</keyword>
<dbReference type="Gene3D" id="3.80.10.10">
    <property type="entry name" value="Ribonuclease Inhibitor"/>
    <property type="match status" value="1"/>
</dbReference>
<keyword evidence="18" id="KW-0539">Nucleus</keyword>
<dbReference type="InterPro" id="IPR050410">
    <property type="entry name" value="CCR4/nocturin_mRNA_transcr"/>
</dbReference>
<evidence type="ECO:0000256" key="20">
    <source>
        <dbReference type="ARBA" id="ARBA00030493"/>
    </source>
</evidence>
<keyword evidence="11" id="KW-0677">Repeat</keyword>
<dbReference type="Gene3D" id="3.60.10.10">
    <property type="entry name" value="Endonuclease/exonuclease/phosphatase"/>
    <property type="match status" value="1"/>
</dbReference>
<evidence type="ECO:0000256" key="18">
    <source>
        <dbReference type="ARBA" id="ARBA00023242"/>
    </source>
</evidence>
<evidence type="ECO:0000256" key="2">
    <source>
        <dbReference type="ARBA" id="ARBA00001946"/>
    </source>
</evidence>
<dbReference type="SUPFAM" id="SSF52058">
    <property type="entry name" value="L domain-like"/>
    <property type="match status" value="1"/>
</dbReference>
<evidence type="ECO:0000256" key="23">
    <source>
        <dbReference type="ARBA" id="ARBA00045495"/>
    </source>
</evidence>
<protein>
    <recommendedName>
        <fullName evidence="19">CCR4-Not complex 3'-5'-exoribonuclease subunit Ccr4</fullName>
        <ecNumber evidence="6">3.1.13.4</ecNumber>
    </recommendedName>
    <alternativeName>
        <fullName evidence="20">Carbon catabolite repressor protein 4</fullName>
    </alternativeName>
    <alternativeName>
        <fullName evidence="21">Cytoplasmic deadenylase</fullName>
    </alternativeName>
    <alternativeName>
        <fullName evidence="22">Glucose-repressible alcohol dehydrogenase transcriptional effector</fullName>
    </alternativeName>
</protein>
<keyword evidence="13" id="KW-0269">Exonuclease</keyword>
<comment type="cofactor">
    <cofactor evidence="2">
        <name>Mg(2+)</name>
        <dbReference type="ChEBI" id="CHEBI:18420"/>
    </cofactor>
</comment>
<accession>A0ABR4AS17</accession>
<feature type="domain" description="Endonuclease/exonuclease/phosphatase" evidence="25">
    <location>
        <begin position="184"/>
        <end position="294"/>
    </location>
</feature>
<dbReference type="SUPFAM" id="SSF56219">
    <property type="entry name" value="DNase I-like"/>
    <property type="match status" value="1"/>
</dbReference>
<evidence type="ECO:0000256" key="6">
    <source>
        <dbReference type="ARBA" id="ARBA00012161"/>
    </source>
</evidence>
<evidence type="ECO:0000256" key="7">
    <source>
        <dbReference type="ARBA" id="ARBA00022490"/>
    </source>
</evidence>
<evidence type="ECO:0000256" key="11">
    <source>
        <dbReference type="ARBA" id="ARBA00022737"/>
    </source>
</evidence>
<evidence type="ECO:0000256" key="22">
    <source>
        <dbReference type="ARBA" id="ARBA00033317"/>
    </source>
</evidence>
<keyword evidence="16" id="KW-0805">Transcription regulation</keyword>
<keyword evidence="27" id="KW-1185">Reference proteome</keyword>
<dbReference type="InterPro" id="IPR001611">
    <property type="entry name" value="Leu-rich_rpt"/>
</dbReference>
<dbReference type="InterPro" id="IPR003591">
    <property type="entry name" value="Leu-rich_rpt_typical-subtyp"/>
</dbReference>
<evidence type="ECO:0000313" key="27">
    <source>
        <dbReference type="Proteomes" id="UP001590950"/>
    </source>
</evidence>
<comment type="caution">
    <text evidence="26">The sequence shown here is derived from an EMBL/GenBank/DDBJ whole genome shotgun (WGS) entry which is preliminary data.</text>
</comment>
<feature type="domain" description="Endonuclease/exonuclease/phosphatase" evidence="25">
    <location>
        <begin position="411"/>
        <end position="528"/>
    </location>
</feature>
<evidence type="ECO:0000256" key="10">
    <source>
        <dbReference type="ARBA" id="ARBA00022723"/>
    </source>
</evidence>
<dbReference type="PANTHER" id="PTHR12121">
    <property type="entry name" value="CARBON CATABOLITE REPRESSOR PROTEIN 4"/>
    <property type="match status" value="1"/>
</dbReference>
<dbReference type="InterPro" id="IPR036691">
    <property type="entry name" value="Endo/exonu/phosph_ase_sf"/>
</dbReference>
<comment type="similarity">
    <text evidence="5">Belongs to the CCR4/nocturin family.</text>
</comment>
<dbReference type="PROSITE" id="PS51450">
    <property type="entry name" value="LRR"/>
    <property type="match status" value="1"/>
</dbReference>
<dbReference type="EMBL" id="JBEFKJ010000001">
    <property type="protein sequence ID" value="KAL2048494.1"/>
    <property type="molecule type" value="Genomic_DNA"/>
</dbReference>
<feature type="region of interest" description="Disordered" evidence="24">
    <location>
        <begin position="1"/>
        <end position="32"/>
    </location>
</feature>
<evidence type="ECO:0000256" key="19">
    <source>
        <dbReference type="ARBA" id="ARBA00023475"/>
    </source>
</evidence>
<reference evidence="26 27" key="1">
    <citation type="submission" date="2024-09" db="EMBL/GenBank/DDBJ databases">
        <title>Rethinking Asexuality: The Enigmatic Case of Functional Sexual Genes in Lepraria (Stereocaulaceae).</title>
        <authorList>
            <person name="Doellman M."/>
            <person name="Sun Y."/>
            <person name="Barcenas-Pena A."/>
            <person name="Lumbsch H.T."/>
            <person name="Grewe F."/>
        </authorList>
    </citation>
    <scope>NUCLEOTIDE SEQUENCE [LARGE SCALE GENOMIC DNA]</scope>
    <source>
        <strain evidence="26 27">Mercado 3170</strain>
    </source>
</reference>
<evidence type="ECO:0000256" key="21">
    <source>
        <dbReference type="ARBA" id="ARBA00031469"/>
    </source>
</evidence>
<dbReference type="EC" id="3.1.13.4" evidence="6"/>
<evidence type="ECO:0000256" key="17">
    <source>
        <dbReference type="ARBA" id="ARBA00023163"/>
    </source>
</evidence>
<keyword evidence="17" id="KW-0804">Transcription</keyword>
<keyword evidence="7" id="KW-0963">Cytoplasm</keyword>
<organism evidence="26 27">
    <name type="scientific">Stereocaulon virgatum</name>
    <dbReference type="NCBI Taxonomy" id="373712"/>
    <lineage>
        <taxon>Eukaryota</taxon>
        <taxon>Fungi</taxon>
        <taxon>Dikarya</taxon>
        <taxon>Ascomycota</taxon>
        <taxon>Pezizomycotina</taxon>
        <taxon>Lecanoromycetes</taxon>
        <taxon>OSLEUM clade</taxon>
        <taxon>Lecanoromycetidae</taxon>
        <taxon>Lecanorales</taxon>
        <taxon>Lecanorineae</taxon>
        <taxon>Stereocaulaceae</taxon>
        <taxon>Stereocaulon</taxon>
    </lineage>
</organism>
<gene>
    <name evidence="26" type="ORF">N7G274_000406</name>
</gene>
<keyword evidence="9" id="KW-0540">Nuclease</keyword>
<evidence type="ECO:0000256" key="5">
    <source>
        <dbReference type="ARBA" id="ARBA00010774"/>
    </source>
</evidence>
<evidence type="ECO:0000256" key="13">
    <source>
        <dbReference type="ARBA" id="ARBA00022839"/>
    </source>
</evidence>